<dbReference type="GO" id="GO:0016791">
    <property type="term" value="F:phosphatase activity"/>
    <property type="evidence" value="ECO:0007669"/>
    <property type="project" value="TreeGrafter"/>
</dbReference>
<reference evidence="1 2" key="1">
    <citation type="submission" date="2019-03" db="EMBL/GenBank/DDBJ databases">
        <title>Genomic Encyclopedia of Type Strains, Phase III (KMG-III): the genomes of soil and plant-associated and newly described type strains.</title>
        <authorList>
            <person name="Whitman W."/>
        </authorList>
    </citation>
    <scope>NUCLEOTIDE SEQUENCE [LARGE SCALE GENOMIC DNA]</scope>
    <source>
        <strain evidence="1 2">CGMCC 1.7660</strain>
    </source>
</reference>
<keyword evidence="2" id="KW-1185">Reference proteome</keyword>
<dbReference type="InterPro" id="IPR050275">
    <property type="entry name" value="PGM_Phosphatase"/>
</dbReference>
<proteinExistence type="predicted"/>
<gene>
    <name evidence="1" type="ORF">A8950_0123</name>
</gene>
<dbReference type="Pfam" id="PF00300">
    <property type="entry name" value="His_Phos_1"/>
    <property type="match status" value="1"/>
</dbReference>
<evidence type="ECO:0000313" key="2">
    <source>
        <dbReference type="Proteomes" id="UP000295783"/>
    </source>
</evidence>
<dbReference type="InterPro" id="IPR013078">
    <property type="entry name" value="His_Pase_superF_clade-1"/>
</dbReference>
<dbReference type="GO" id="GO:0005737">
    <property type="term" value="C:cytoplasm"/>
    <property type="evidence" value="ECO:0007669"/>
    <property type="project" value="TreeGrafter"/>
</dbReference>
<dbReference type="Proteomes" id="UP000295783">
    <property type="component" value="Unassembled WGS sequence"/>
</dbReference>
<organism evidence="1 2">
    <name type="scientific">Dongia mobilis</name>
    <dbReference type="NCBI Taxonomy" id="578943"/>
    <lineage>
        <taxon>Bacteria</taxon>
        <taxon>Pseudomonadati</taxon>
        <taxon>Pseudomonadota</taxon>
        <taxon>Alphaproteobacteria</taxon>
        <taxon>Rhodospirillales</taxon>
        <taxon>Dongiaceae</taxon>
        <taxon>Dongia</taxon>
    </lineage>
</organism>
<accession>A0A4R6WYN7</accession>
<dbReference type="CDD" id="cd07067">
    <property type="entry name" value="HP_PGM_like"/>
    <property type="match status" value="1"/>
</dbReference>
<dbReference type="EMBL" id="SNYW01000001">
    <property type="protein sequence ID" value="TDQ86431.1"/>
    <property type="molecule type" value="Genomic_DNA"/>
</dbReference>
<dbReference type="RefSeq" id="WP_133611543.1">
    <property type="nucleotide sequence ID" value="NZ_SNYW01000001.1"/>
</dbReference>
<dbReference type="InterPro" id="IPR029033">
    <property type="entry name" value="His_PPase_superfam"/>
</dbReference>
<dbReference type="PANTHER" id="PTHR48100:SF1">
    <property type="entry name" value="HISTIDINE PHOSPHATASE FAMILY PROTEIN-RELATED"/>
    <property type="match status" value="1"/>
</dbReference>
<protein>
    <submittedName>
        <fullName evidence="1">Putative phosphoglycerate mutase</fullName>
    </submittedName>
</protein>
<comment type="caution">
    <text evidence="1">The sequence shown here is derived from an EMBL/GenBank/DDBJ whole genome shotgun (WGS) entry which is preliminary data.</text>
</comment>
<dbReference type="OrthoDB" id="9781415at2"/>
<dbReference type="Gene3D" id="3.40.50.1240">
    <property type="entry name" value="Phosphoglycerate mutase-like"/>
    <property type="match status" value="1"/>
</dbReference>
<dbReference type="PANTHER" id="PTHR48100">
    <property type="entry name" value="BROAD-SPECIFICITY PHOSPHATASE YOR283W-RELATED"/>
    <property type="match status" value="1"/>
</dbReference>
<dbReference type="SUPFAM" id="SSF53254">
    <property type="entry name" value="Phosphoglycerate mutase-like"/>
    <property type="match status" value="1"/>
</dbReference>
<evidence type="ECO:0000313" key="1">
    <source>
        <dbReference type="EMBL" id="TDQ86431.1"/>
    </source>
</evidence>
<sequence length="199" mass="21694">MTLLAVIRHAPTAWNREKRLQGHTDIGLGAEGRIVAASWQVPREWQGWRLLTSPLGRARETAAILFPEREAEIEPGLREMSFGAWEGRRLADLRVDPGAEAAEREQLGLDFRAPGGESPREVQARLAPVLARLAAEGLDTVAVSHKAVSRALYALATGWRMLEKPPIKLKDGCAHLFDLAADGSPRVAELNIRLGSGDG</sequence>
<name>A0A4R6WYN7_9PROT</name>
<dbReference type="SMART" id="SM00855">
    <property type="entry name" value="PGAM"/>
    <property type="match status" value="1"/>
</dbReference>
<dbReference type="AlphaFoldDB" id="A0A4R6WYN7"/>